<evidence type="ECO:0000313" key="12">
    <source>
        <dbReference type="RefSeq" id="XP_033365739.1"/>
    </source>
</evidence>
<evidence type="ECO:0000256" key="1">
    <source>
        <dbReference type="ARBA" id="ARBA00004651"/>
    </source>
</evidence>
<evidence type="ECO:0000256" key="9">
    <source>
        <dbReference type="ARBA" id="ARBA00023224"/>
    </source>
</evidence>
<keyword evidence="2" id="KW-1003">Cell membrane</keyword>
<keyword evidence="5 10" id="KW-0552">Olfaction</keyword>
<protein>
    <recommendedName>
        <fullName evidence="10">Odorant receptor</fullName>
    </recommendedName>
</protein>
<dbReference type="Pfam" id="PF02949">
    <property type="entry name" value="7tm_6"/>
    <property type="match status" value="1"/>
</dbReference>
<organism evidence="11 12">
    <name type="scientific">Bombus vosnesenskii</name>
    <dbReference type="NCBI Taxonomy" id="207650"/>
    <lineage>
        <taxon>Eukaryota</taxon>
        <taxon>Metazoa</taxon>
        <taxon>Ecdysozoa</taxon>
        <taxon>Arthropoda</taxon>
        <taxon>Hexapoda</taxon>
        <taxon>Insecta</taxon>
        <taxon>Pterygota</taxon>
        <taxon>Neoptera</taxon>
        <taxon>Endopterygota</taxon>
        <taxon>Hymenoptera</taxon>
        <taxon>Apocrita</taxon>
        <taxon>Aculeata</taxon>
        <taxon>Apoidea</taxon>
        <taxon>Anthophila</taxon>
        <taxon>Apidae</taxon>
        <taxon>Bombus</taxon>
        <taxon>Pyrobombus</taxon>
    </lineage>
</organism>
<evidence type="ECO:0000256" key="5">
    <source>
        <dbReference type="ARBA" id="ARBA00022725"/>
    </source>
</evidence>
<feature type="transmembrane region" description="Helical" evidence="10">
    <location>
        <begin position="40"/>
        <end position="63"/>
    </location>
</feature>
<evidence type="ECO:0000313" key="11">
    <source>
        <dbReference type="Proteomes" id="UP000504631"/>
    </source>
</evidence>
<evidence type="ECO:0000256" key="10">
    <source>
        <dbReference type="RuleBase" id="RU351113"/>
    </source>
</evidence>
<gene>
    <name evidence="12" type="primary">LOC117242846</name>
</gene>
<keyword evidence="3 10" id="KW-0716">Sensory transduction</keyword>
<dbReference type="RefSeq" id="XP_033365739.1">
    <property type="nucleotide sequence ID" value="XM_033509848.1"/>
</dbReference>
<dbReference type="GO" id="GO:0005549">
    <property type="term" value="F:odorant binding"/>
    <property type="evidence" value="ECO:0007669"/>
    <property type="project" value="InterPro"/>
</dbReference>
<dbReference type="AlphaFoldDB" id="A0A6J3LP66"/>
<comment type="subcellular location">
    <subcellularLocation>
        <location evidence="1 10">Cell membrane</location>
        <topology evidence="1 10">Multi-pass membrane protein</topology>
    </subcellularLocation>
</comment>
<keyword evidence="11" id="KW-1185">Reference proteome</keyword>
<evidence type="ECO:0000256" key="8">
    <source>
        <dbReference type="ARBA" id="ARBA00023170"/>
    </source>
</evidence>
<proteinExistence type="inferred from homology"/>
<evidence type="ECO:0000256" key="2">
    <source>
        <dbReference type="ARBA" id="ARBA00022475"/>
    </source>
</evidence>
<evidence type="ECO:0000256" key="4">
    <source>
        <dbReference type="ARBA" id="ARBA00022692"/>
    </source>
</evidence>
<dbReference type="Proteomes" id="UP000504631">
    <property type="component" value="Unplaced"/>
</dbReference>
<sequence>MKELPNTSIDYYILPNRIFCSMVGMWPIEEKSSTCSKIFAYIRLILALIAINSVFVPEIMMIASSWGDITILAGVGCVLTTIGQLLFKMIYLIVRRKRSYRLYYEIRSLWDTANDSKEMQPYIRLAYWARICTIAFYLSCMCNVITFSIAGVVDYFRFEYNASSTDNSRHLPFVVWYGTDISASPKFEIAFICQILSSMVCATTICGLDASFMTTILHVSAQFKLINTWISNIGTEINCNPNYTRKIKIELMRCIRHHQRMIHVVNDVNNLLTPIIFMQLLTSGLEICLSGYAMLDNEAEITDILKCTSYFISVTVQLLLWCWPGEILIQENQEVGQVAYFNIPWYNLPSMYQRHLCLMIVRAQQYCSISALTFRTLSIHTLTTVFNTGASYFTLLRQIQEK</sequence>
<keyword evidence="8 10" id="KW-0675">Receptor</keyword>
<keyword evidence="9 10" id="KW-0807">Transducer</keyword>
<comment type="caution">
    <text evidence="10">Lacks conserved residue(s) required for the propagation of feature annotation.</text>
</comment>
<reference evidence="12" key="1">
    <citation type="submission" date="2025-08" db="UniProtKB">
        <authorList>
            <consortium name="RefSeq"/>
        </authorList>
    </citation>
    <scope>IDENTIFICATION</scope>
    <source>
        <tissue evidence="12">Muscle</tissue>
    </source>
</reference>
<dbReference type="GeneID" id="117242846"/>
<dbReference type="InterPro" id="IPR004117">
    <property type="entry name" value="7tm6_olfct_rcpt"/>
</dbReference>
<keyword evidence="6 10" id="KW-1133">Transmembrane helix</keyword>
<name>A0A6J3LP66_9HYME</name>
<comment type="similarity">
    <text evidence="10">Belongs to the insect chemoreceptor superfamily. Heteromeric odorant receptor channel (TC 1.A.69) family.</text>
</comment>
<dbReference type="GO" id="GO:0007165">
    <property type="term" value="P:signal transduction"/>
    <property type="evidence" value="ECO:0007669"/>
    <property type="project" value="UniProtKB-KW"/>
</dbReference>
<feature type="transmembrane region" description="Helical" evidence="10">
    <location>
        <begin position="69"/>
        <end position="94"/>
    </location>
</feature>
<dbReference type="GO" id="GO:0005886">
    <property type="term" value="C:plasma membrane"/>
    <property type="evidence" value="ECO:0007669"/>
    <property type="project" value="UniProtKB-SubCell"/>
</dbReference>
<dbReference type="KEGG" id="bvk:117242846"/>
<dbReference type="PANTHER" id="PTHR21137:SF35">
    <property type="entry name" value="ODORANT RECEPTOR 19A-RELATED"/>
    <property type="match status" value="1"/>
</dbReference>
<evidence type="ECO:0000256" key="7">
    <source>
        <dbReference type="ARBA" id="ARBA00023136"/>
    </source>
</evidence>
<feature type="transmembrane region" description="Helical" evidence="10">
    <location>
        <begin position="127"/>
        <end position="153"/>
    </location>
</feature>
<evidence type="ECO:0000256" key="3">
    <source>
        <dbReference type="ARBA" id="ARBA00022606"/>
    </source>
</evidence>
<accession>A0A6J3LP66</accession>
<dbReference type="GO" id="GO:0004984">
    <property type="term" value="F:olfactory receptor activity"/>
    <property type="evidence" value="ECO:0007669"/>
    <property type="project" value="InterPro"/>
</dbReference>
<dbReference type="PANTHER" id="PTHR21137">
    <property type="entry name" value="ODORANT RECEPTOR"/>
    <property type="match status" value="1"/>
</dbReference>
<keyword evidence="4 10" id="KW-0812">Transmembrane</keyword>
<keyword evidence="7 10" id="KW-0472">Membrane</keyword>
<evidence type="ECO:0000256" key="6">
    <source>
        <dbReference type="ARBA" id="ARBA00022989"/>
    </source>
</evidence>